<dbReference type="AlphaFoldDB" id="A0AAD8C4R4"/>
<feature type="region of interest" description="Disordered" evidence="1">
    <location>
        <begin position="363"/>
        <end position="382"/>
    </location>
</feature>
<feature type="compositionally biased region" description="Polar residues" evidence="1">
    <location>
        <begin position="101"/>
        <end position="113"/>
    </location>
</feature>
<evidence type="ECO:0000313" key="3">
    <source>
        <dbReference type="Proteomes" id="UP001233172"/>
    </source>
</evidence>
<dbReference type="EMBL" id="JASAOG010000010">
    <property type="protein sequence ID" value="KAK0066419.1"/>
    <property type="molecule type" value="Genomic_DNA"/>
</dbReference>
<feature type="region of interest" description="Disordered" evidence="1">
    <location>
        <begin position="259"/>
        <end position="291"/>
    </location>
</feature>
<gene>
    <name evidence="2" type="ORF">Bpfe_003851</name>
</gene>
<feature type="compositionally biased region" description="Basic and acidic residues" evidence="1">
    <location>
        <begin position="282"/>
        <end position="291"/>
    </location>
</feature>
<name>A0AAD8C4R4_BIOPF</name>
<feature type="region of interest" description="Disordered" evidence="1">
    <location>
        <begin position="88"/>
        <end position="113"/>
    </location>
</feature>
<feature type="compositionally biased region" description="Basic residues" evidence="1">
    <location>
        <begin position="266"/>
        <end position="279"/>
    </location>
</feature>
<feature type="compositionally biased region" description="Polar residues" evidence="1">
    <location>
        <begin position="1"/>
        <end position="16"/>
    </location>
</feature>
<protein>
    <submittedName>
        <fullName evidence="2">Uncharacterized protein</fullName>
    </submittedName>
</protein>
<reference evidence="2" key="2">
    <citation type="submission" date="2023-04" db="EMBL/GenBank/DDBJ databases">
        <authorList>
            <person name="Bu L."/>
            <person name="Lu L."/>
            <person name="Laidemitt M.R."/>
            <person name="Zhang S.M."/>
            <person name="Mutuku M."/>
            <person name="Mkoji G."/>
            <person name="Steinauer M."/>
            <person name="Loker E.S."/>
        </authorList>
    </citation>
    <scope>NUCLEOTIDE SEQUENCE</scope>
    <source>
        <strain evidence="2">KasaAsao</strain>
        <tissue evidence="2">Whole Snail</tissue>
    </source>
</reference>
<evidence type="ECO:0000256" key="1">
    <source>
        <dbReference type="SAM" id="MobiDB-lite"/>
    </source>
</evidence>
<organism evidence="2 3">
    <name type="scientific">Biomphalaria pfeifferi</name>
    <name type="common">Bloodfluke planorb</name>
    <name type="synonym">Freshwater snail</name>
    <dbReference type="NCBI Taxonomy" id="112525"/>
    <lineage>
        <taxon>Eukaryota</taxon>
        <taxon>Metazoa</taxon>
        <taxon>Spiralia</taxon>
        <taxon>Lophotrochozoa</taxon>
        <taxon>Mollusca</taxon>
        <taxon>Gastropoda</taxon>
        <taxon>Heterobranchia</taxon>
        <taxon>Euthyneura</taxon>
        <taxon>Panpulmonata</taxon>
        <taxon>Hygrophila</taxon>
        <taxon>Lymnaeoidea</taxon>
        <taxon>Planorbidae</taxon>
        <taxon>Biomphalaria</taxon>
    </lineage>
</organism>
<evidence type="ECO:0000313" key="2">
    <source>
        <dbReference type="EMBL" id="KAK0066419.1"/>
    </source>
</evidence>
<reference evidence="2" key="1">
    <citation type="journal article" date="2023" name="PLoS Negl. Trop. Dis.">
        <title>A genome sequence for Biomphalaria pfeifferi, the major vector snail for the human-infecting parasite Schistosoma mansoni.</title>
        <authorList>
            <person name="Bu L."/>
            <person name="Lu L."/>
            <person name="Laidemitt M.R."/>
            <person name="Zhang S.M."/>
            <person name="Mutuku M."/>
            <person name="Mkoji G."/>
            <person name="Steinauer M."/>
            <person name="Loker E.S."/>
        </authorList>
    </citation>
    <scope>NUCLEOTIDE SEQUENCE</scope>
    <source>
        <strain evidence="2">KasaAsao</strain>
    </source>
</reference>
<dbReference type="Proteomes" id="UP001233172">
    <property type="component" value="Unassembled WGS sequence"/>
</dbReference>
<accession>A0AAD8C4R4</accession>
<keyword evidence="3" id="KW-1185">Reference proteome</keyword>
<proteinExistence type="predicted"/>
<comment type="caution">
    <text evidence="2">The sequence shown here is derived from an EMBL/GenBank/DDBJ whole genome shotgun (WGS) entry which is preliminary data.</text>
</comment>
<feature type="compositionally biased region" description="Polar residues" evidence="1">
    <location>
        <begin position="363"/>
        <end position="378"/>
    </location>
</feature>
<feature type="region of interest" description="Disordered" evidence="1">
    <location>
        <begin position="1"/>
        <end position="63"/>
    </location>
</feature>
<sequence length="557" mass="60266">MASQRGSGGLNENSKWCAQVHMPPQRCQERSSEVDNYLPRSPSNPHRPLPTHIPDQKEKYSLSSFSNPAPVAVKVHFASPGTSFSSPLFLPSPAPPPSSSQTLQNSRDNRVQVSSIRFREPGPSVVTAYEETHGTRSLKTVTSPDDNNIYTKPDRNAQDSLVTSAAFSGAAIEGVRPLCSDGQTSPPVNGDKAGKSLSSLARELYWKSDSSETGQRLIHREARPSHPIPPGHGAKTPTNIKVKESLLFYFRSSSYEVGQNNSQRLARSKRGCNGRRLSKQRPPADDSKRSIAREFTAGVVPSLSPLIVEESNPKTSTPDLNPGRHTVEASIVTLSRDGEAGKTPQTDQEVVLVEFGPTINYNPNKNNSADVQSLNSGSRNERCVSSGDESVQVFTLDSTDESIRDQTLDLAAVDSFTHERISWNSPSDNIICDGIDGSAQSLKPSCHCEVLCSCILLGNRLCLHSSQESVSQVSTATTRSALTGEEVLNSSRSSLCVPARDFQGNHSGTLDFGAARAYGYSHKPDTEDIIVPGLISSDFFTSGYDATHQSGIHYLGK</sequence>